<keyword evidence="7" id="KW-1185">Reference proteome</keyword>
<comment type="similarity">
    <text evidence="1">Belongs to the prefoldin subunit beta family.</text>
</comment>
<keyword evidence="3" id="KW-0143">Chaperone</keyword>
<dbReference type="GO" id="GO:0051131">
    <property type="term" value="P:chaperone-mediated protein complex assembly"/>
    <property type="evidence" value="ECO:0007669"/>
    <property type="project" value="TreeGrafter"/>
</dbReference>
<protein>
    <recommendedName>
        <fullName evidence="4">Probable prefoldin subunit 6</fullName>
    </recommendedName>
</protein>
<proteinExistence type="inferred from homology"/>
<evidence type="ECO:0000256" key="3">
    <source>
        <dbReference type="ARBA" id="ARBA00023186"/>
    </source>
</evidence>
<dbReference type="RefSeq" id="XP_022660440.1">
    <property type="nucleotide sequence ID" value="XM_022804705.1"/>
</dbReference>
<comment type="subunit">
    <text evidence="2">Heterohexamer of two PFD-alpha type and four PFD-beta type subunits.</text>
</comment>
<reference evidence="6" key="1">
    <citation type="submission" date="2021-01" db="UniProtKB">
        <authorList>
            <consortium name="EnsemblMetazoa"/>
        </authorList>
    </citation>
    <scope>IDENTIFICATION</scope>
</reference>
<dbReference type="GO" id="GO:0051087">
    <property type="term" value="F:protein-folding chaperone binding"/>
    <property type="evidence" value="ECO:0007669"/>
    <property type="project" value="TreeGrafter"/>
</dbReference>
<organism evidence="6 7">
    <name type="scientific">Varroa destructor</name>
    <name type="common">Honeybee mite</name>
    <dbReference type="NCBI Taxonomy" id="109461"/>
    <lineage>
        <taxon>Eukaryota</taxon>
        <taxon>Metazoa</taxon>
        <taxon>Ecdysozoa</taxon>
        <taxon>Arthropoda</taxon>
        <taxon>Chelicerata</taxon>
        <taxon>Arachnida</taxon>
        <taxon>Acari</taxon>
        <taxon>Parasitiformes</taxon>
        <taxon>Mesostigmata</taxon>
        <taxon>Gamasina</taxon>
        <taxon>Dermanyssoidea</taxon>
        <taxon>Varroidae</taxon>
        <taxon>Varroa</taxon>
    </lineage>
</organism>
<dbReference type="OrthoDB" id="248120at2759"/>
<dbReference type="AlphaFoldDB" id="A0A7M7KAS7"/>
<evidence type="ECO:0000256" key="2">
    <source>
        <dbReference type="ARBA" id="ARBA00011695"/>
    </source>
</evidence>
<keyword evidence="5" id="KW-0175">Coiled coil</keyword>
<dbReference type="SUPFAM" id="SSF46579">
    <property type="entry name" value="Prefoldin"/>
    <property type="match status" value="1"/>
</dbReference>
<dbReference type="OMA" id="VQTEFAQ"/>
<evidence type="ECO:0000256" key="4">
    <source>
        <dbReference type="ARBA" id="ARBA00072592"/>
    </source>
</evidence>
<dbReference type="EnsemblMetazoa" id="XM_022804705">
    <property type="protein sequence ID" value="XP_022660440"/>
    <property type="gene ID" value="LOC111250071"/>
</dbReference>
<sequence length="134" mass="15644">MQHQIIPKELEDLQKKILSEADVFKGLQNDFQKGLRVRQTLEAQLHENESVYSELNLVKDDAKILKLVGPVLISQSQDDAKKNVQKRIDYINAEVKRQEATLKELEQKQSSQKETIRKLQQTFQEKMEALQQQN</sequence>
<dbReference type="Pfam" id="PF01920">
    <property type="entry name" value="Prefoldin_2"/>
    <property type="match status" value="1"/>
</dbReference>
<dbReference type="CDD" id="cd23161">
    <property type="entry name" value="Prefoldin_6"/>
    <property type="match status" value="1"/>
</dbReference>
<dbReference type="GO" id="GO:0005737">
    <property type="term" value="C:cytoplasm"/>
    <property type="evidence" value="ECO:0007669"/>
    <property type="project" value="TreeGrafter"/>
</dbReference>
<dbReference type="FunFam" id="1.10.287.370:FF:000003">
    <property type="entry name" value="Prefoldin subunit 6"/>
    <property type="match status" value="1"/>
</dbReference>
<dbReference type="Gene3D" id="1.10.287.370">
    <property type="match status" value="1"/>
</dbReference>
<evidence type="ECO:0000313" key="7">
    <source>
        <dbReference type="Proteomes" id="UP000594260"/>
    </source>
</evidence>
<feature type="coiled-coil region" evidence="5">
    <location>
        <begin position="81"/>
        <end position="133"/>
    </location>
</feature>
<dbReference type="Proteomes" id="UP000594260">
    <property type="component" value="Unplaced"/>
</dbReference>
<evidence type="ECO:0000313" key="6">
    <source>
        <dbReference type="EnsemblMetazoa" id="XP_022660440"/>
    </source>
</evidence>
<dbReference type="KEGG" id="vde:111250071"/>
<name>A0A7M7KAS7_VARDE</name>
<accession>A0A7M7KAS7</accession>
<dbReference type="PANTHER" id="PTHR21431:SF0">
    <property type="entry name" value="PREFOLDIN SUBUNIT 6"/>
    <property type="match status" value="1"/>
</dbReference>
<dbReference type="InterPro" id="IPR009053">
    <property type="entry name" value="Prefoldin"/>
</dbReference>
<evidence type="ECO:0000256" key="1">
    <source>
        <dbReference type="ARBA" id="ARBA00008045"/>
    </source>
</evidence>
<dbReference type="FunCoup" id="A0A7M7KAS7">
    <property type="interactions" value="1567"/>
</dbReference>
<dbReference type="GeneID" id="111250071"/>
<dbReference type="GO" id="GO:0016272">
    <property type="term" value="C:prefoldin complex"/>
    <property type="evidence" value="ECO:0007669"/>
    <property type="project" value="InterPro"/>
</dbReference>
<dbReference type="InterPro" id="IPR002777">
    <property type="entry name" value="PFD_beta-like"/>
</dbReference>
<dbReference type="InParanoid" id="A0A7M7KAS7"/>
<dbReference type="PANTHER" id="PTHR21431">
    <property type="entry name" value="PREFOLDIN SUBUNIT 6"/>
    <property type="match status" value="1"/>
</dbReference>
<dbReference type="GO" id="GO:0051082">
    <property type="term" value="F:unfolded protein binding"/>
    <property type="evidence" value="ECO:0007669"/>
    <property type="project" value="InterPro"/>
</dbReference>
<dbReference type="GO" id="GO:0006457">
    <property type="term" value="P:protein folding"/>
    <property type="evidence" value="ECO:0007669"/>
    <property type="project" value="InterPro"/>
</dbReference>
<evidence type="ECO:0000256" key="5">
    <source>
        <dbReference type="SAM" id="Coils"/>
    </source>
</evidence>